<accession>A0A1G5IIC1</accession>
<dbReference type="Pfam" id="PF12833">
    <property type="entry name" value="HTH_18"/>
    <property type="match status" value="1"/>
</dbReference>
<dbReference type="Gene3D" id="3.20.80.10">
    <property type="entry name" value="Regulatory factor, effector binding domain"/>
    <property type="match status" value="1"/>
</dbReference>
<evidence type="ECO:0000256" key="1">
    <source>
        <dbReference type="ARBA" id="ARBA00023015"/>
    </source>
</evidence>
<dbReference type="SUPFAM" id="SSF46689">
    <property type="entry name" value="Homeodomain-like"/>
    <property type="match status" value="2"/>
</dbReference>
<dbReference type="InterPro" id="IPR020449">
    <property type="entry name" value="Tscrpt_reg_AraC-type_HTH"/>
</dbReference>
<dbReference type="InterPro" id="IPR018060">
    <property type="entry name" value="HTH_AraC"/>
</dbReference>
<keyword evidence="6" id="KW-1185">Reference proteome</keyword>
<gene>
    <name evidence="5" type="ORF">SAMN05216233_12042</name>
</gene>
<dbReference type="SMART" id="SM00871">
    <property type="entry name" value="AraC_E_bind"/>
    <property type="match status" value="1"/>
</dbReference>
<proteinExistence type="predicted"/>
<evidence type="ECO:0000313" key="6">
    <source>
        <dbReference type="Proteomes" id="UP000198870"/>
    </source>
</evidence>
<dbReference type="PROSITE" id="PS00041">
    <property type="entry name" value="HTH_ARAC_FAMILY_1"/>
    <property type="match status" value="1"/>
</dbReference>
<dbReference type="InterPro" id="IPR018062">
    <property type="entry name" value="HTH_AraC-typ_CS"/>
</dbReference>
<dbReference type="Pfam" id="PF06445">
    <property type="entry name" value="GyrI-like"/>
    <property type="match status" value="1"/>
</dbReference>
<dbReference type="RefSeq" id="WP_092213880.1">
    <property type="nucleotide sequence ID" value="NZ_FMUX01000020.1"/>
</dbReference>
<evidence type="ECO:0000259" key="4">
    <source>
        <dbReference type="PROSITE" id="PS01124"/>
    </source>
</evidence>
<dbReference type="Gene3D" id="1.10.10.60">
    <property type="entry name" value="Homeodomain-like"/>
    <property type="match status" value="2"/>
</dbReference>
<dbReference type="PANTHER" id="PTHR40055">
    <property type="entry name" value="TRANSCRIPTIONAL REGULATOR YGIV-RELATED"/>
    <property type="match status" value="1"/>
</dbReference>
<dbReference type="Proteomes" id="UP000198870">
    <property type="component" value="Unassembled WGS sequence"/>
</dbReference>
<evidence type="ECO:0000256" key="3">
    <source>
        <dbReference type="ARBA" id="ARBA00023163"/>
    </source>
</evidence>
<reference evidence="5 6" key="1">
    <citation type="submission" date="2016-10" db="EMBL/GenBank/DDBJ databases">
        <authorList>
            <person name="de Groot N.N."/>
        </authorList>
    </citation>
    <scope>NUCLEOTIDE SEQUENCE [LARGE SCALE GENOMIC DNA]</scope>
    <source>
        <strain evidence="5 6">AA1</strain>
    </source>
</reference>
<dbReference type="GO" id="GO:0003700">
    <property type="term" value="F:DNA-binding transcription factor activity"/>
    <property type="evidence" value="ECO:0007669"/>
    <property type="project" value="InterPro"/>
</dbReference>
<dbReference type="InterPro" id="IPR009057">
    <property type="entry name" value="Homeodomain-like_sf"/>
</dbReference>
<evidence type="ECO:0000256" key="2">
    <source>
        <dbReference type="ARBA" id="ARBA00023125"/>
    </source>
</evidence>
<dbReference type="PROSITE" id="PS01124">
    <property type="entry name" value="HTH_ARAC_FAMILY_2"/>
    <property type="match status" value="1"/>
</dbReference>
<dbReference type="SMART" id="SM00342">
    <property type="entry name" value="HTH_ARAC"/>
    <property type="match status" value="1"/>
</dbReference>
<dbReference type="InterPro" id="IPR050908">
    <property type="entry name" value="SmbC-like"/>
</dbReference>
<feature type="domain" description="HTH araC/xylS-type" evidence="4">
    <location>
        <begin position="13"/>
        <end position="111"/>
    </location>
</feature>
<dbReference type="InterPro" id="IPR011256">
    <property type="entry name" value="Reg_factor_effector_dom_sf"/>
</dbReference>
<dbReference type="PRINTS" id="PR00032">
    <property type="entry name" value="HTHARAC"/>
</dbReference>
<dbReference type="OrthoDB" id="5337216at2"/>
<organism evidence="5 6">
    <name type="scientific">Desulfoluna spongiiphila</name>
    <dbReference type="NCBI Taxonomy" id="419481"/>
    <lineage>
        <taxon>Bacteria</taxon>
        <taxon>Pseudomonadati</taxon>
        <taxon>Thermodesulfobacteriota</taxon>
        <taxon>Desulfobacteria</taxon>
        <taxon>Desulfobacterales</taxon>
        <taxon>Desulfolunaceae</taxon>
        <taxon>Desulfoluna</taxon>
    </lineage>
</organism>
<keyword evidence="3" id="KW-0804">Transcription</keyword>
<dbReference type="InterPro" id="IPR010499">
    <property type="entry name" value="AraC_E-bd"/>
</dbReference>
<dbReference type="InterPro" id="IPR029442">
    <property type="entry name" value="GyrI-like"/>
</dbReference>
<dbReference type="EMBL" id="FMUX01000020">
    <property type="protein sequence ID" value="SCY75836.1"/>
    <property type="molecule type" value="Genomic_DNA"/>
</dbReference>
<keyword evidence="2" id="KW-0238">DNA-binding</keyword>
<protein>
    <submittedName>
        <fullName evidence="5">AraC family transcriptional regulator</fullName>
    </submittedName>
</protein>
<dbReference type="SUPFAM" id="SSF55136">
    <property type="entry name" value="Probable bacterial effector-binding domain"/>
    <property type="match status" value="1"/>
</dbReference>
<evidence type="ECO:0000313" key="5">
    <source>
        <dbReference type="EMBL" id="SCY75836.1"/>
    </source>
</evidence>
<sequence length="313" mass="35116">MHAPNTDHTLRLNRALDHIDACLGAPLSLDDVAAVACYSPYHFHRIFKATMGETLNRYIQRLRVEKAAGMLLLSRETVTEIALACGFSSSATFARAFKDFYGMSAGEWRKTGTLRNSKKCKTDHKIRKAAAVKAVYDASNQHQWRIDMNDTLSTTVKVETLEDMEVAYVRHIGPYQGDGELFTRLFNRLFAWAGPRQLLNFPETQTMSVYHDNEPLTDDDKLRLSVCITVPEGTPAEGDIGRMTLSGGIYAVARFELLPPEYAAAWDSVMADWLPQSGYRSDDRPCLEIYRSAPDEHPDGRHTVDLCVPVKPA</sequence>
<keyword evidence="1" id="KW-0805">Transcription regulation</keyword>
<dbReference type="GO" id="GO:0043565">
    <property type="term" value="F:sequence-specific DNA binding"/>
    <property type="evidence" value="ECO:0007669"/>
    <property type="project" value="InterPro"/>
</dbReference>
<dbReference type="AlphaFoldDB" id="A0A1G5IIC1"/>
<name>A0A1G5IIC1_9BACT</name>
<dbReference type="PANTHER" id="PTHR40055:SF1">
    <property type="entry name" value="TRANSCRIPTIONAL REGULATOR YGIV-RELATED"/>
    <property type="match status" value="1"/>
</dbReference>
<dbReference type="STRING" id="419481.SAMN05216233_12042"/>